<dbReference type="EMBL" id="CP019481">
    <property type="protein sequence ID" value="UQC90862.1"/>
    <property type="molecule type" value="Genomic_DNA"/>
</dbReference>
<keyword evidence="2" id="KW-1185">Reference proteome</keyword>
<evidence type="ECO:0000313" key="2">
    <source>
        <dbReference type="Proteomes" id="UP000830671"/>
    </source>
</evidence>
<dbReference type="KEGG" id="clup:CLUP02_16394"/>
<proteinExistence type="predicted"/>
<protein>
    <submittedName>
        <fullName evidence="1">Uncharacterized protein</fullName>
    </submittedName>
</protein>
<accession>A0A9Q8WPX8</accession>
<dbReference type="AlphaFoldDB" id="A0A9Q8WPX8"/>
<dbReference type="GeneID" id="73350326"/>
<reference evidence="1" key="1">
    <citation type="journal article" date="2021" name="Mol. Plant Microbe Interact.">
        <title>Complete Genome Sequence of the Plant-Pathogenic Fungus Colletotrichum lupini.</title>
        <authorList>
            <person name="Baroncelli R."/>
            <person name="Pensec F."/>
            <person name="Da Lio D."/>
            <person name="Boufleur T."/>
            <person name="Vicente I."/>
            <person name="Sarrocco S."/>
            <person name="Picot A."/>
            <person name="Baraldi E."/>
            <person name="Sukno S."/>
            <person name="Thon M."/>
            <person name="Le Floch G."/>
        </authorList>
    </citation>
    <scope>NUCLEOTIDE SEQUENCE</scope>
    <source>
        <strain evidence="1">IMI 504893</strain>
    </source>
</reference>
<organism evidence="1 2">
    <name type="scientific">Colletotrichum lupini</name>
    <dbReference type="NCBI Taxonomy" id="145971"/>
    <lineage>
        <taxon>Eukaryota</taxon>
        <taxon>Fungi</taxon>
        <taxon>Dikarya</taxon>
        <taxon>Ascomycota</taxon>
        <taxon>Pezizomycotina</taxon>
        <taxon>Sordariomycetes</taxon>
        <taxon>Hypocreomycetidae</taxon>
        <taxon>Glomerellales</taxon>
        <taxon>Glomerellaceae</taxon>
        <taxon>Colletotrichum</taxon>
        <taxon>Colletotrichum acutatum species complex</taxon>
    </lineage>
</organism>
<gene>
    <name evidence="1" type="ORF">CLUP02_16394</name>
</gene>
<dbReference type="RefSeq" id="XP_049152463.1">
    <property type="nucleotide sequence ID" value="XM_049295316.1"/>
</dbReference>
<dbReference type="Proteomes" id="UP000830671">
    <property type="component" value="Chromosome 9"/>
</dbReference>
<sequence>MFYSFALGRGFRALIHHDMAVYILCVDIRRLAGPSLGDASLGFPCLHYPRLVGVAVESDAPEALSVSHFDWIAQLFWKRQETGLGRGLFVYVPKWKDSLKVSGKSRTPPSHSRA</sequence>
<name>A0A9Q8WPX8_9PEZI</name>
<evidence type="ECO:0000313" key="1">
    <source>
        <dbReference type="EMBL" id="UQC90862.1"/>
    </source>
</evidence>